<dbReference type="FunFam" id="2.10.70.10:FF:000016">
    <property type="entry name" value="Mannan-binding lectin serine protease 1"/>
    <property type="match status" value="1"/>
</dbReference>
<dbReference type="PRINTS" id="PR00722">
    <property type="entry name" value="CHYMOTRYPSIN"/>
</dbReference>
<name>A0AAN8M828_9TELE</name>
<dbReference type="InterPro" id="IPR009003">
    <property type="entry name" value="Peptidase_S1_PA"/>
</dbReference>
<dbReference type="SMART" id="SM00032">
    <property type="entry name" value="CCP"/>
    <property type="match status" value="1"/>
</dbReference>
<dbReference type="PROSITE" id="PS50923">
    <property type="entry name" value="SUSHI"/>
    <property type="match status" value="1"/>
</dbReference>
<dbReference type="InterPro" id="IPR033116">
    <property type="entry name" value="TRYPSIN_SER"/>
</dbReference>
<sequence>MDWVYSTLWLLGVSVCEIWVPVSSTVIGCGKPEPLLNGRLKVISGSQNQHLSVIQYHCNEPFYTLPEGAKRNFTCSSDGKWKDSLKISLIPQCIPMCGRPTVNLPGFGRIVGGKPAPAGSFPWQVLLSANGRGGGIVIGDRWIMTAAHVLHGHTWQDVRVYVGDNNVQNLTQSPPLEVASLHLHPEYNNVDDVEYDHDIVLIHLQHPITFNAHIMPLCLPAKDAKYQTGRNGLVSGFGTMEFDTSTNNLMYVPLPVVNQTICRKSIEGRDERKGIPSLTDNMFCARNPEGGKDSCQGDSGGAYVLRKAGILPGPFWAAGIVSWGVGCGQSGSYGIYTRVANHVDWIKKTIEEEEQKTICGRPMVSIEMHQRILGGEAFVGDNNVENLLQSPPLHPHPGYNNTDGLSFNHDIALIKLQHLLTFSSSIIWVSGFGLKDDDEMPSNLRYVRIPLVDQVKCRSSIDEVRKKKREAPDLTDSMFCAGLPEGGKDICAGDGGGPYVLKYGGVFWAAGIASWGIDCGEPGQYGVYTRVASYVEWIKKTMEDN</sequence>
<dbReference type="EMBL" id="JAGTTL010000002">
    <property type="protein sequence ID" value="KAK6326715.1"/>
    <property type="molecule type" value="Genomic_DNA"/>
</dbReference>
<evidence type="ECO:0000256" key="6">
    <source>
        <dbReference type="ARBA" id="ARBA00023157"/>
    </source>
</evidence>
<dbReference type="PANTHER" id="PTHR24264">
    <property type="entry name" value="TRYPSIN-RELATED"/>
    <property type="match status" value="1"/>
</dbReference>
<feature type="domain" description="Peptidase S1" evidence="12">
    <location>
        <begin position="110"/>
        <end position="351"/>
    </location>
</feature>
<dbReference type="Proteomes" id="UP001356427">
    <property type="component" value="Unassembled WGS sequence"/>
</dbReference>
<dbReference type="SMART" id="SM00020">
    <property type="entry name" value="Tryp_SPc"/>
    <property type="match status" value="2"/>
</dbReference>
<dbReference type="Gene3D" id="2.10.70.10">
    <property type="entry name" value="Complement Module, domain 1"/>
    <property type="match status" value="1"/>
</dbReference>
<comment type="catalytic activity">
    <reaction evidence="8">
        <text>Preferential cleavage: Arg-|-Xaa, Lys-|-Xaa.</text>
        <dbReference type="EC" id="3.4.21.4"/>
    </reaction>
</comment>
<dbReference type="GO" id="GO:0004252">
    <property type="term" value="F:serine-type endopeptidase activity"/>
    <property type="evidence" value="ECO:0007669"/>
    <property type="project" value="UniProtKB-EC"/>
</dbReference>
<keyword evidence="15" id="KW-1185">Reference proteome</keyword>
<comment type="similarity">
    <text evidence="7">Belongs to the peptidase S1 family. CLIP subfamily.</text>
</comment>
<dbReference type="InterPro" id="IPR001254">
    <property type="entry name" value="Trypsin_dom"/>
</dbReference>
<dbReference type="SUPFAM" id="SSF57535">
    <property type="entry name" value="Complement control module/SCR domain"/>
    <property type="match status" value="1"/>
</dbReference>
<feature type="signal peptide" evidence="11">
    <location>
        <begin position="1"/>
        <end position="24"/>
    </location>
</feature>
<dbReference type="InterPro" id="IPR050127">
    <property type="entry name" value="Serine_Proteases_S1"/>
</dbReference>
<evidence type="ECO:0000256" key="7">
    <source>
        <dbReference type="ARBA" id="ARBA00024195"/>
    </source>
</evidence>
<dbReference type="Pfam" id="PF00084">
    <property type="entry name" value="Sushi"/>
    <property type="match status" value="1"/>
</dbReference>
<dbReference type="Pfam" id="PF00089">
    <property type="entry name" value="Trypsin"/>
    <property type="match status" value="2"/>
</dbReference>
<dbReference type="CDD" id="cd00190">
    <property type="entry name" value="Tryp_SPc"/>
    <property type="match status" value="1"/>
</dbReference>
<comment type="caution">
    <text evidence="10">Lacks conserved residue(s) required for the propagation of feature annotation.</text>
</comment>
<dbReference type="InterPro" id="IPR001314">
    <property type="entry name" value="Peptidase_S1A"/>
</dbReference>
<feature type="chain" id="PRO_5042948916" description="trypsin" evidence="11">
    <location>
        <begin position="25"/>
        <end position="545"/>
    </location>
</feature>
<gene>
    <name evidence="14" type="ORF">J4Q44_G00023600</name>
</gene>
<dbReference type="InterPro" id="IPR043504">
    <property type="entry name" value="Peptidase_S1_PA_chymotrypsin"/>
</dbReference>
<evidence type="ECO:0000259" key="12">
    <source>
        <dbReference type="PROSITE" id="PS50240"/>
    </source>
</evidence>
<dbReference type="EC" id="3.4.21.4" evidence="9"/>
<keyword evidence="5" id="KW-0720">Serine protease</keyword>
<dbReference type="Gene3D" id="2.40.10.10">
    <property type="entry name" value="Trypsin-like serine proteases"/>
    <property type="match status" value="2"/>
</dbReference>
<accession>A0AAN8M828</accession>
<dbReference type="PANTHER" id="PTHR24264:SF65">
    <property type="entry name" value="SRCR DOMAIN-CONTAINING PROTEIN"/>
    <property type="match status" value="1"/>
</dbReference>
<evidence type="ECO:0000256" key="11">
    <source>
        <dbReference type="SAM" id="SignalP"/>
    </source>
</evidence>
<dbReference type="PROSITE" id="PS50240">
    <property type="entry name" value="TRYPSIN_DOM"/>
    <property type="match status" value="2"/>
</dbReference>
<feature type="domain" description="Peptidase S1" evidence="12">
    <location>
        <begin position="396"/>
        <end position="543"/>
    </location>
</feature>
<dbReference type="AlphaFoldDB" id="A0AAN8M828"/>
<keyword evidence="3" id="KW-0645">Protease</keyword>
<evidence type="ECO:0000256" key="4">
    <source>
        <dbReference type="ARBA" id="ARBA00022801"/>
    </source>
</evidence>
<evidence type="ECO:0000259" key="13">
    <source>
        <dbReference type="PROSITE" id="PS50923"/>
    </source>
</evidence>
<dbReference type="GO" id="GO:0005615">
    <property type="term" value="C:extracellular space"/>
    <property type="evidence" value="ECO:0007669"/>
    <property type="project" value="TreeGrafter"/>
</dbReference>
<proteinExistence type="inferred from homology"/>
<dbReference type="InterPro" id="IPR035976">
    <property type="entry name" value="Sushi/SCR/CCP_sf"/>
</dbReference>
<dbReference type="FunFam" id="2.40.10.10:FF:000068">
    <property type="entry name" value="transmembrane protease serine 2"/>
    <property type="match status" value="1"/>
</dbReference>
<evidence type="ECO:0000256" key="9">
    <source>
        <dbReference type="ARBA" id="ARBA00038868"/>
    </source>
</evidence>
<protein>
    <recommendedName>
        <fullName evidence="9">trypsin</fullName>
        <ecNumber evidence="9">3.4.21.4</ecNumber>
    </recommendedName>
</protein>
<comment type="subcellular location">
    <subcellularLocation>
        <location evidence="1">Secreted</location>
        <location evidence="1">Extracellular space</location>
    </subcellularLocation>
</comment>
<evidence type="ECO:0000256" key="8">
    <source>
        <dbReference type="ARBA" id="ARBA00036320"/>
    </source>
</evidence>
<organism evidence="14 15">
    <name type="scientific">Coregonus suidteri</name>
    <dbReference type="NCBI Taxonomy" id="861788"/>
    <lineage>
        <taxon>Eukaryota</taxon>
        <taxon>Metazoa</taxon>
        <taxon>Chordata</taxon>
        <taxon>Craniata</taxon>
        <taxon>Vertebrata</taxon>
        <taxon>Euteleostomi</taxon>
        <taxon>Actinopterygii</taxon>
        <taxon>Neopterygii</taxon>
        <taxon>Teleostei</taxon>
        <taxon>Protacanthopterygii</taxon>
        <taxon>Salmoniformes</taxon>
        <taxon>Salmonidae</taxon>
        <taxon>Coregoninae</taxon>
        <taxon>Coregonus</taxon>
    </lineage>
</organism>
<keyword evidence="2" id="KW-0964">Secreted</keyword>
<evidence type="ECO:0000313" key="15">
    <source>
        <dbReference type="Proteomes" id="UP001356427"/>
    </source>
</evidence>
<evidence type="ECO:0000256" key="2">
    <source>
        <dbReference type="ARBA" id="ARBA00022525"/>
    </source>
</evidence>
<feature type="domain" description="Sushi" evidence="13">
    <location>
        <begin position="27"/>
        <end position="95"/>
    </location>
</feature>
<evidence type="ECO:0000256" key="5">
    <source>
        <dbReference type="ARBA" id="ARBA00022825"/>
    </source>
</evidence>
<dbReference type="GO" id="GO:0006508">
    <property type="term" value="P:proteolysis"/>
    <property type="evidence" value="ECO:0007669"/>
    <property type="project" value="UniProtKB-KW"/>
</dbReference>
<evidence type="ECO:0000313" key="14">
    <source>
        <dbReference type="EMBL" id="KAK6326715.1"/>
    </source>
</evidence>
<keyword evidence="4" id="KW-0378">Hydrolase</keyword>
<dbReference type="InterPro" id="IPR000436">
    <property type="entry name" value="Sushi_SCR_CCP_dom"/>
</dbReference>
<keyword evidence="6" id="KW-1015">Disulfide bond</keyword>
<dbReference type="CDD" id="cd00033">
    <property type="entry name" value="CCP"/>
    <property type="match status" value="1"/>
</dbReference>
<evidence type="ECO:0000256" key="3">
    <source>
        <dbReference type="ARBA" id="ARBA00022670"/>
    </source>
</evidence>
<reference evidence="14 15" key="1">
    <citation type="submission" date="2021-04" db="EMBL/GenBank/DDBJ databases">
        <authorList>
            <person name="De Guttry C."/>
            <person name="Zahm M."/>
            <person name="Klopp C."/>
            <person name="Cabau C."/>
            <person name="Louis A."/>
            <person name="Berthelot C."/>
            <person name="Parey E."/>
            <person name="Roest Crollius H."/>
            <person name="Montfort J."/>
            <person name="Robinson-Rechavi M."/>
            <person name="Bucao C."/>
            <person name="Bouchez O."/>
            <person name="Gislard M."/>
            <person name="Lluch J."/>
            <person name="Milhes M."/>
            <person name="Lampietro C."/>
            <person name="Lopez Roques C."/>
            <person name="Donnadieu C."/>
            <person name="Braasch I."/>
            <person name="Desvignes T."/>
            <person name="Postlethwait J."/>
            <person name="Bobe J."/>
            <person name="Wedekind C."/>
            <person name="Guiguen Y."/>
        </authorList>
    </citation>
    <scope>NUCLEOTIDE SEQUENCE [LARGE SCALE GENOMIC DNA]</scope>
    <source>
        <strain evidence="14">Cs_M1</strain>
        <tissue evidence="14">Blood</tissue>
    </source>
</reference>
<evidence type="ECO:0000256" key="10">
    <source>
        <dbReference type="PROSITE-ProRule" id="PRU00302"/>
    </source>
</evidence>
<keyword evidence="10" id="KW-0768">Sushi</keyword>
<evidence type="ECO:0000256" key="1">
    <source>
        <dbReference type="ARBA" id="ARBA00004239"/>
    </source>
</evidence>
<dbReference type="FunFam" id="2.40.10.10:FF:000002">
    <property type="entry name" value="Transmembrane protease serine"/>
    <property type="match status" value="2"/>
</dbReference>
<dbReference type="SUPFAM" id="SSF50494">
    <property type="entry name" value="Trypsin-like serine proteases"/>
    <property type="match status" value="2"/>
</dbReference>
<keyword evidence="11" id="KW-0732">Signal</keyword>
<comment type="caution">
    <text evidence="14">The sequence shown here is derived from an EMBL/GenBank/DDBJ whole genome shotgun (WGS) entry which is preliminary data.</text>
</comment>
<dbReference type="PROSITE" id="PS00135">
    <property type="entry name" value="TRYPSIN_SER"/>
    <property type="match status" value="1"/>
</dbReference>